<sequence>MSVGGTVFVAGLILFPLPVPLGLPTMVVGLSIMLKASNKIKRTVIRLFKKNRHSSHVWRKGRALRRKVR</sequence>
<keyword evidence="1" id="KW-0812">Transmembrane</keyword>
<dbReference type="OrthoDB" id="5570298at2"/>
<evidence type="ECO:0000313" key="2">
    <source>
        <dbReference type="EMBL" id="QCW84953.1"/>
    </source>
</evidence>
<name>A0A4P9UW93_METBY</name>
<dbReference type="Proteomes" id="UP000305881">
    <property type="component" value="Chromosome"/>
</dbReference>
<feature type="transmembrane region" description="Helical" evidence="1">
    <location>
        <begin position="6"/>
        <end position="32"/>
    </location>
</feature>
<keyword evidence="1" id="KW-0472">Membrane</keyword>
<protein>
    <submittedName>
        <fullName evidence="2">Uncharacterized protein</fullName>
    </submittedName>
</protein>
<keyword evidence="3" id="KW-1185">Reference proteome</keyword>
<evidence type="ECO:0000313" key="3">
    <source>
        <dbReference type="Proteomes" id="UP000305881"/>
    </source>
</evidence>
<evidence type="ECO:0000256" key="1">
    <source>
        <dbReference type="SAM" id="Phobius"/>
    </source>
</evidence>
<accession>A0A4P9UW93</accession>
<dbReference type="EMBL" id="CP035467">
    <property type="protein sequence ID" value="QCW84953.1"/>
    <property type="molecule type" value="Genomic_DNA"/>
</dbReference>
<organism evidence="2 3">
    <name type="scientific">Methylotuvimicrobium buryatense</name>
    <name type="common">Methylomicrobium buryatense</name>
    <dbReference type="NCBI Taxonomy" id="95641"/>
    <lineage>
        <taxon>Bacteria</taxon>
        <taxon>Pseudomonadati</taxon>
        <taxon>Pseudomonadota</taxon>
        <taxon>Gammaproteobacteria</taxon>
        <taxon>Methylococcales</taxon>
        <taxon>Methylococcaceae</taxon>
        <taxon>Methylotuvimicrobium</taxon>
    </lineage>
</organism>
<gene>
    <name evidence="2" type="ORF">EQU24_20750</name>
</gene>
<dbReference type="AlphaFoldDB" id="A0A4P9UW93"/>
<reference evidence="3" key="1">
    <citation type="journal article" date="2019" name="J. Bacteriol.">
        <title>A Mutagenic Screen Identifies a TonB-Dependent Receptor Required for the Lanthanide Metal Switch in the Type I Methanotroph 'Methylotuvimicrobium buryatense' 5GB1C.</title>
        <authorList>
            <person name="Groom J.D."/>
            <person name="Ford S.M."/>
            <person name="Pesesky M.W."/>
            <person name="Lidstrom M.E."/>
        </authorList>
    </citation>
    <scope>NUCLEOTIDE SEQUENCE [LARGE SCALE GENOMIC DNA]</scope>
    <source>
        <strain evidence="3">5GB1C</strain>
    </source>
</reference>
<proteinExistence type="predicted"/>
<keyword evidence="1" id="KW-1133">Transmembrane helix</keyword>
<dbReference type="KEGG" id="mbur:EQU24_20750"/>